<dbReference type="Gene3D" id="2.20.100.10">
    <property type="entry name" value="Thrombospondin type-1 (TSP1) repeat"/>
    <property type="match status" value="1"/>
</dbReference>
<feature type="non-terminal residue" evidence="7">
    <location>
        <position position="1"/>
    </location>
</feature>
<reference evidence="7 8" key="1">
    <citation type="journal article" date="2007" name="Science">
        <title>Sea anemone genome reveals ancestral eumetazoan gene repertoire and genomic organization.</title>
        <authorList>
            <person name="Putnam N.H."/>
            <person name="Srivastava M."/>
            <person name="Hellsten U."/>
            <person name="Dirks B."/>
            <person name="Chapman J."/>
            <person name="Salamov A."/>
            <person name="Terry A."/>
            <person name="Shapiro H."/>
            <person name="Lindquist E."/>
            <person name="Kapitonov V.V."/>
            <person name="Jurka J."/>
            <person name="Genikhovich G."/>
            <person name="Grigoriev I.V."/>
            <person name="Lucas S.M."/>
            <person name="Steele R.E."/>
            <person name="Finnerty J.R."/>
            <person name="Technau U."/>
            <person name="Martindale M.Q."/>
            <person name="Rokhsar D.S."/>
        </authorList>
    </citation>
    <scope>NUCLEOTIDE SEQUENCE [LARGE SCALE GENOMIC DNA]</scope>
    <source>
        <strain evidence="8">CH2 X CH6</strain>
    </source>
</reference>
<keyword evidence="3" id="KW-0677">Repeat</keyword>
<proteinExistence type="predicted"/>
<keyword evidence="5" id="KW-0472">Membrane</keyword>
<dbReference type="OMA" id="QTINCTT"/>
<dbReference type="InterPro" id="IPR000884">
    <property type="entry name" value="TSP1_rpt"/>
</dbReference>
<name>A7RSV2_NEMVE</name>
<gene>
    <name evidence="7" type="ORF">NEMVEDRAFT_v1g92068</name>
</gene>
<sequence>DGNWGRWSEWSSCSVTCDNGVQSRHRSCNAPAPSKYGKTCAGSNKQTAVCTVRRCKLG</sequence>
<dbReference type="HOGENOM" id="CLU_047129_3_0_1"/>
<dbReference type="Pfam" id="PF00090">
    <property type="entry name" value="TSP_1"/>
    <property type="match status" value="1"/>
</dbReference>
<dbReference type="Proteomes" id="UP000001593">
    <property type="component" value="Unassembled WGS sequence"/>
</dbReference>
<dbReference type="PROSITE" id="PS50092">
    <property type="entry name" value="TSP1"/>
    <property type="match status" value="1"/>
</dbReference>
<evidence type="ECO:0000256" key="3">
    <source>
        <dbReference type="ARBA" id="ARBA00022737"/>
    </source>
</evidence>
<keyword evidence="8" id="KW-1185">Reference proteome</keyword>
<dbReference type="PhylomeDB" id="A7RSV2"/>
<dbReference type="PRINTS" id="PR01705">
    <property type="entry name" value="TSP1REPEAT"/>
</dbReference>
<dbReference type="EMBL" id="DS469535">
    <property type="protein sequence ID" value="EDO45481.1"/>
    <property type="molecule type" value="Genomic_DNA"/>
</dbReference>
<dbReference type="InterPro" id="IPR036383">
    <property type="entry name" value="TSP1_rpt_sf"/>
</dbReference>
<evidence type="ECO:0000256" key="1">
    <source>
        <dbReference type="ARBA" id="ARBA00004167"/>
    </source>
</evidence>
<accession>A7RSV2</accession>
<evidence type="ECO:0000313" key="7">
    <source>
        <dbReference type="EMBL" id="EDO45481.1"/>
    </source>
</evidence>
<evidence type="ECO:0000256" key="5">
    <source>
        <dbReference type="ARBA" id="ARBA00023136"/>
    </source>
</evidence>
<protein>
    <submittedName>
        <fullName evidence="7">Uncharacterized protein</fullName>
    </submittedName>
</protein>
<evidence type="ECO:0000256" key="6">
    <source>
        <dbReference type="ARBA" id="ARBA00023157"/>
    </source>
</evidence>
<evidence type="ECO:0000256" key="4">
    <source>
        <dbReference type="ARBA" id="ARBA00022989"/>
    </source>
</evidence>
<evidence type="ECO:0000313" key="8">
    <source>
        <dbReference type="Proteomes" id="UP000001593"/>
    </source>
</evidence>
<organism evidence="7 8">
    <name type="scientific">Nematostella vectensis</name>
    <name type="common">Starlet sea anemone</name>
    <dbReference type="NCBI Taxonomy" id="45351"/>
    <lineage>
        <taxon>Eukaryota</taxon>
        <taxon>Metazoa</taxon>
        <taxon>Cnidaria</taxon>
        <taxon>Anthozoa</taxon>
        <taxon>Hexacorallia</taxon>
        <taxon>Actiniaria</taxon>
        <taxon>Edwardsiidae</taxon>
        <taxon>Nematostella</taxon>
    </lineage>
</organism>
<keyword evidence="6" id="KW-1015">Disulfide bond</keyword>
<comment type="subcellular location">
    <subcellularLocation>
        <location evidence="1">Membrane</location>
        <topology evidence="1">Single-pass membrane protein</topology>
    </subcellularLocation>
</comment>
<keyword evidence="4" id="KW-1133">Transmembrane helix</keyword>
<evidence type="ECO:0000256" key="2">
    <source>
        <dbReference type="ARBA" id="ARBA00022692"/>
    </source>
</evidence>
<dbReference type="PANTHER" id="PTHR16311">
    <property type="entry name" value="THROMBOSPONDIN TYPE I DOMAIN-CONTAINING 1"/>
    <property type="match status" value="1"/>
</dbReference>
<dbReference type="InterPro" id="IPR038877">
    <property type="entry name" value="THSD1"/>
</dbReference>
<dbReference type="GO" id="GO:0016020">
    <property type="term" value="C:membrane"/>
    <property type="evidence" value="ECO:0007669"/>
    <property type="project" value="UniProtKB-SubCell"/>
</dbReference>
<keyword evidence="2" id="KW-0812">Transmembrane</keyword>
<dbReference type="AlphaFoldDB" id="A7RSV2"/>
<dbReference type="FunFam" id="2.20.100.10:FF:000007">
    <property type="entry name" value="Thrombospondin 1"/>
    <property type="match status" value="1"/>
</dbReference>
<dbReference type="InParanoid" id="A7RSV2"/>
<dbReference type="SUPFAM" id="SSF82895">
    <property type="entry name" value="TSP-1 type 1 repeat"/>
    <property type="match status" value="1"/>
</dbReference>
<dbReference type="PANTHER" id="PTHR16311:SF3">
    <property type="entry name" value="THROMBOSPONDIN TYPE-1 DOMAIN-CONTAINING PROTEIN 1"/>
    <property type="match status" value="1"/>
</dbReference>
<dbReference type="SMART" id="SM00209">
    <property type="entry name" value="TSP1"/>
    <property type="match status" value="1"/>
</dbReference>